<organism evidence="10 11">
    <name type="scientific">Xylocopa violacea</name>
    <name type="common">Violet carpenter bee</name>
    <name type="synonym">Apis violacea</name>
    <dbReference type="NCBI Taxonomy" id="135666"/>
    <lineage>
        <taxon>Eukaryota</taxon>
        <taxon>Metazoa</taxon>
        <taxon>Ecdysozoa</taxon>
        <taxon>Arthropoda</taxon>
        <taxon>Hexapoda</taxon>
        <taxon>Insecta</taxon>
        <taxon>Pterygota</taxon>
        <taxon>Neoptera</taxon>
        <taxon>Endopterygota</taxon>
        <taxon>Hymenoptera</taxon>
        <taxon>Apocrita</taxon>
        <taxon>Aculeata</taxon>
        <taxon>Apoidea</taxon>
        <taxon>Anthophila</taxon>
        <taxon>Apidae</taxon>
        <taxon>Xylocopa</taxon>
        <taxon>Xylocopa</taxon>
    </lineage>
</organism>
<keyword evidence="9" id="KW-0812">Transmembrane</keyword>
<name>A0ABP1N7Y8_XYLVO</name>
<dbReference type="SUPFAM" id="SSF53474">
    <property type="entry name" value="alpha/beta-Hydrolases"/>
    <property type="match status" value="1"/>
</dbReference>
<dbReference type="Proteomes" id="UP001642520">
    <property type="component" value="Unassembled WGS sequence"/>
</dbReference>
<dbReference type="EC" id="3.1.1.13" evidence="7"/>
<dbReference type="EMBL" id="CAXAJV020001286">
    <property type="protein sequence ID" value="CAL7936029.1"/>
    <property type="molecule type" value="Genomic_DNA"/>
</dbReference>
<keyword evidence="9" id="KW-1133">Transmembrane helix</keyword>
<evidence type="ECO:0000256" key="1">
    <source>
        <dbReference type="ARBA" id="ARBA00004502"/>
    </source>
</evidence>
<keyword evidence="5" id="KW-0378">Hydrolase</keyword>
<sequence length="318" mass="36589">MIEIYSKDNMQHAMLKWNNVPTQVITEGRWVEEGLSQYGKRDVIILIPGNPGVAEFYEGFIKTVKSRLPSETPIWVVGHAGHVQPPSNLAITMPSDSTWSENYSLMAQLQHKKDFIKQYVPEDAKLHLIGHSIGAWMVLNMLKDDSIAKQVTKCYLLFPTIEDMASTSNGQFFTRIISQFAVFILFACWIFSCLPLFLQVFLLTISRPIHGIPGKYNRVVRELLNPNSMKKVIKMAKEEMRLVKERDDDIISKYTDKLWFYYGNCDGWVPTKFYNDLKSKNPNINAELCKHGYHHSFVLQYEKQMGKIVGDIISDNIS</sequence>
<dbReference type="Pfam" id="PF10230">
    <property type="entry name" value="LIDHydrolase"/>
    <property type="match status" value="1"/>
</dbReference>
<comment type="caution">
    <text evidence="10">The sequence shown here is derived from an EMBL/GenBank/DDBJ whole genome shotgun (WGS) entry which is preliminary data.</text>
</comment>
<evidence type="ECO:0000256" key="9">
    <source>
        <dbReference type="SAM" id="Phobius"/>
    </source>
</evidence>
<reference evidence="10 11" key="1">
    <citation type="submission" date="2024-08" db="EMBL/GenBank/DDBJ databases">
        <authorList>
            <person name="Will J Nash"/>
            <person name="Angela Man"/>
            <person name="Seanna McTaggart"/>
            <person name="Kendall Baker"/>
            <person name="Tom Barker"/>
            <person name="Leah Catchpole"/>
            <person name="Alex Durrant"/>
            <person name="Karim Gharbi"/>
            <person name="Naomi Irish"/>
            <person name="Gemy Kaithakottil"/>
            <person name="Debby Ku"/>
            <person name="Aaliyah Providence"/>
            <person name="Felix Shaw"/>
            <person name="David Swarbreck"/>
            <person name="Chris Watkins"/>
            <person name="Ann M. McCartney"/>
            <person name="Giulio Formenti"/>
            <person name="Alice Mouton"/>
            <person name="Noel Vella"/>
            <person name="Bjorn M von Reumont"/>
            <person name="Adriana Vella"/>
            <person name="Wilfried Haerty"/>
        </authorList>
    </citation>
    <scope>NUCLEOTIDE SEQUENCE [LARGE SCALE GENOMIC DNA]</scope>
</reference>
<dbReference type="PANTHER" id="PTHR13390:SF0">
    <property type="entry name" value="LIPID DROPLET-ASSOCIATED HYDROLASE"/>
    <property type="match status" value="1"/>
</dbReference>
<protein>
    <recommendedName>
        <fullName evidence="3">Lipid droplet-associated hydrolase</fullName>
        <ecNumber evidence="7">3.1.1.13</ecNumber>
    </recommendedName>
    <alternativeName>
        <fullName evidence="6">Lipid droplet-associated serine hydrolase</fullName>
    </alternativeName>
</protein>
<evidence type="ECO:0000256" key="5">
    <source>
        <dbReference type="ARBA" id="ARBA00022801"/>
    </source>
</evidence>
<dbReference type="InterPro" id="IPR029058">
    <property type="entry name" value="AB_hydrolase_fold"/>
</dbReference>
<evidence type="ECO:0000313" key="11">
    <source>
        <dbReference type="Proteomes" id="UP001642520"/>
    </source>
</evidence>
<evidence type="ECO:0000256" key="3">
    <source>
        <dbReference type="ARBA" id="ARBA00019242"/>
    </source>
</evidence>
<keyword evidence="9" id="KW-0472">Membrane</keyword>
<evidence type="ECO:0000256" key="4">
    <source>
        <dbReference type="ARBA" id="ARBA00022677"/>
    </source>
</evidence>
<accession>A0ABP1N7Y8</accession>
<evidence type="ECO:0000256" key="2">
    <source>
        <dbReference type="ARBA" id="ARBA00008300"/>
    </source>
</evidence>
<evidence type="ECO:0000256" key="8">
    <source>
        <dbReference type="ARBA" id="ARBA00049527"/>
    </source>
</evidence>
<dbReference type="PANTHER" id="PTHR13390">
    <property type="entry name" value="LIPASE"/>
    <property type="match status" value="1"/>
</dbReference>
<comment type="catalytic activity">
    <reaction evidence="8">
        <text>a cholesterol ester + H2O = cholesterol + a fatty acid + H(+)</text>
        <dbReference type="Rhea" id="RHEA:36403"/>
        <dbReference type="ChEBI" id="CHEBI:15377"/>
        <dbReference type="ChEBI" id="CHEBI:15378"/>
        <dbReference type="ChEBI" id="CHEBI:16113"/>
        <dbReference type="ChEBI" id="CHEBI:17002"/>
        <dbReference type="ChEBI" id="CHEBI:28868"/>
        <dbReference type="EC" id="3.1.1.13"/>
    </reaction>
    <physiologicalReaction direction="left-to-right" evidence="8">
        <dbReference type="Rhea" id="RHEA:36404"/>
    </physiologicalReaction>
</comment>
<keyword evidence="4" id="KW-0551">Lipid droplet</keyword>
<proteinExistence type="inferred from homology"/>
<evidence type="ECO:0000256" key="7">
    <source>
        <dbReference type="ARBA" id="ARBA00039150"/>
    </source>
</evidence>
<keyword evidence="11" id="KW-1185">Reference proteome</keyword>
<evidence type="ECO:0000256" key="6">
    <source>
        <dbReference type="ARBA" id="ARBA00031924"/>
    </source>
</evidence>
<dbReference type="Gene3D" id="3.40.50.1820">
    <property type="entry name" value="alpha/beta hydrolase"/>
    <property type="match status" value="1"/>
</dbReference>
<comment type="subcellular location">
    <subcellularLocation>
        <location evidence="1">Lipid droplet</location>
    </subcellularLocation>
</comment>
<gene>
    <name evidence="10" type="ORF">XYLVIOL_LOCUS1951</name>
</gene>
<evidence type="ECO:0000313" key="10">
    <source>
        <dbReference type="EMBL" id="CAL7936029.1"/>
    </source>
</evidence>
<feature type="transmembrane region" description="Helical" evidence="9">
    <location>
        <begin position="180"/>
        <end position="205"/>
    </location>
</feature>
<comment type="similarity">
    <text evidence="2">Belongs to the AB hydrolase superfamily. LDAH family.</text>
</comment>
<dbReference type="InterPro" id="IPR019363">
    <property type="entry name" value="LDAH"/>
</dbReference>